<dbReference type="EMBL" id="OBEN01000008">
    <property type="protein sequence ID" value="SNZ15412.1"/>
    <property type="molecule type" value="Genomic_DNA"/>
</dbReference>
<dbReference type="RefSeq" id="WP_180764102.1">
    <property type="nucleotide sequence ID" value="NZ_OBEN01000008.1"/>
</dbReference>
<evidence type="ECO:0000313" key="2">
    <source>
        <dbReference type="EMBL" id="SNZ15412.1"/>
    </source>
</evidence>
<feature type="transmembrane region" description="Helical" evidence="1">
    <location>
        <begin position="6"/>
        <end position="26"/>
    </location>
</feature>
<keyword evidence="3" id="KW-1185">Reference proteome</keyword>
<evidence type="ECO:0000256" key="1">
    <source>
        <dbReference type="SAM" id="Phobius"/>
    </source>
</evidence>
<proteinExistence type="predicted"/>
<accession>A0A285P106</accession>
<gene>
    <name evidence="2" type="ORF">SAMN06265353_1362</name>
</gene>
<reference evidence="3" key="1">
    <citation type="submission" date="2017-09" db="EMBL/GenBank/DDBJ databases">
        <authorList>
            <person name="Varghese N."/>
            <person name="Submissions S."/>
        </authorList>
    </citation>
    <scope>NUCLEOTIDE SEQUENCE [LARGE SCALE GENOMIC DNA]</scope>
    <source>
        <strain evidence="3">DSM 2913</strain>
    </source>
</reference>
<keyword evidence="1" id="KW-0812">Transmembrane</keyword>
<keyword evidence="1" id="KW-1133">Transmembrane helix</keyword>
<name>A0A285P106_9AQUI</name>
<dbReference type="Proteomes" id="UP000218627">
    <property type="component" value="Unassembled WGS sequence"/>
</dbReference>
<organism evidence="2 3">
    <name type="scientific">Hydrogenobacter hydrogenophilus</name>
    <dbReference type="NCBI Taxonomy" id="35835"/>
    <lineage>
        <taxon>Bacteria</taxon>
        <taxon>Pseudomonadati</taxon>
        <taxon>Aquificota</taxon>
        <taxon>Aquificia</taxon>
        <taxon>Aquificales</taxon>
        <taxon>Aquificaceae</taxon>
        <taxon>Hydrogenobacter</taxon>
    </lineage>
</organism>
<sequence length="47" mass="5685">MSKNSFLLILLLIIIFVSYILGVLAFSSPEARKKKWEEFRKEYHLRR</sequence>
<evidence type="ECO:0000313" key="3">
    <source>
        <dbReference type="Proteomes" id="UP000218627"/>
    </source>
</evidence>
<keyword evidence="1" id="KW-0472">Membrane</keyword>
<dbReference type="AlphaFoldDB" id="A0A285P106"/>
<protein>
    <submittedName>
        <fullName evidence="2">Uncharacterized protein</fullName>
    </submittedName>
</protein>